<protein>
    <recommendedName>
        <fullName evidence="3">Reverse transcriptase domain-containing protein</fullName>
    </recommendedName>
</protein>
<accession>A0ABD1BHH5</accession>
<dbReference type="Gene3D" id="2.40.70.10">
    <property type="entry name" value="Acid Proteases"/>
    <property type="match status" value="1"/>
</dbReference>
<dbReference type="InterPro" id="IPR021109">
    <property type="entry name" value="Peptidase_aspartic_dom_sf"/>
</dbReference>
<dbReference type="AlphaFoldDB" id="A0ABD1BHH5"/>
<sequence>MLMRCRCNCQLNALKISRKLYLNSLKPSYITLVLVDCSVSRAEGLLENMPVRIGEYYIPTDFIVLKLDEEPEDPIILGRPFVATEDAMINVNEGNIDLYLDELIMKFDINKIIKKPSINGQSF</sequence>
<evidence type="ECO:0000313" key="2">
    <source>
        <dbReference type="Proteomes" id="UP001558713"/>
    </source>
</evidence>
<evidence type="ECO:0000313" key="1">
    <source>
        <dbReference type="EMBL" id="KAL1213880.1"/>
    </source>
</evidence>
<dbReference type="PANTHER" id="PTHR33067">
    <property type="entry name" value="RNA-DIRECTED DNA POLYMERASE-RELATED"/>
    <property type="match status" value="1"/>
</dbReference>
<gene>
    <name evidence="1" type="ORF">V5N11_028639</name>
</gene>
<reference evidence="1 2" key="1">
    <citation type="submission" date="2024-04" db="EMBL/GenBank/DDBJ databases">
        <title>Genome assembly C_amara_ONT_v2.</title>
        <authorList>
            <person name="Yant L."/>
            <person name="Moore C."/>
            <person name="Slenker M."/>
        </authorList>
    </citation>
    <scope>NUCLEOTIDE SEQUENCE [LARGE SCALE GENOMIC DNA]</scope>
    <source>
        <tissue evidence="1">Leaf</tissue>
    </source>
</reference>
<evidence type="ECO:0008006" key="3">
    <source>
        <dbReference type="Google" id="ProtNLM"/>
    </source>
</evidence>
<keyword evidence="2" id="KW-1185">Reference proteome</keyword>
<dbReference type="EMBL" id="JBANAX010000328">
    <property type="protein sequence ID" value="KAL1213880.1"/>
    <property type="molecule type" value="Genomic_DNA"/>
</dbReference>
<dbReference type="Proteomes" id="UP001558713">
    <property type="component" value="Unassembled WGS sequence"/>
</dbReference>
<comment type="caution">
    <text evidence="1">The sequence shown here is derived from an EMBL/GenBank/DDBJ whole genome shotgun (WGS) entry which is preliminary data.</text>
</comment>
<dbReference type="PANTHER" id="PTHR33067:SF31">
    <property type="entry name" value="RNA-DIRECTED DNA POLYMERASE"/>
    <property type="match status" value="1"/>
</dbReference>
<proteinExistence type="predicted"/>
<name>A0ABD1BHH5_CARAN</name>
<organism evidence="1 2">
    <name type="scientific">Cardamine amara subsp. amara</name>
    <dbReference type="NCBI Taxonomy" id="228776"/>
    <lineage>
        <taxon>Eukaryota</taxon>
        <taxon>Viridiplantae</taxon>
        <taxon>Streptophyta</taxon>
        <taxon>Embryophyta</taxon>
        <taxon>Tracheophyta</taxon>
        <taxon>Spermatophyta</taxon>
        <taxon>Magnoliopsida</taxon>
        <taxon>eudicotyledons</taxon>
        <taxon>Gunneridae</taxon>
        <taxon>Pentapetalae</taxon>
        <taxon>rosids</taxon>
        <taxon>malvids</taxon>
        <taxon>Brassicales</taxon>
        <taxon>Brassicaceae</taxon>
        <taxon>Cardamineae</taxon>
        <taxon>Cardamine</taxon>
    </lineage>
</organism>